<name>D2R8S7_PIRSD</name>
<evidence type="ECO:0000313" key="2">
    <source>
        <dbReference type="EMBL" id="ADB17618.1"/>
    </source>
</evidence>
<dbReference type="AlphaFoldDB" id="D2R8S7"/>
<reference evidence="2 3" key="1">
    <citation type="journal article" date="2009" name="Stand. Genomic Sci.">
        <title>Complete genome sequence of Pirellula staleyi type strain (ATCC 27377).</title>
        <authorList>
            <person name="Clum A."/>
            <person name="Tindall B.J."/>
            <person name="Sikorski J."/>
            <person name="Ivanova N."/>
            <person name="Mavrommatis K."/>
            <person name="Lucas S."/>
            <person name="Glavina del Rio T."/>
            <person name="Nolan M."/>
            <person name="Chen F."/>
            <person name="Tice H."/>
            <person name="Pitluck S."/>
            <person name="Cheng J.F."/>
            <person name="Chertkov O."/>
            <person name="Brettin T."/>
            <person name="Han C."/>
            <person name="Detter J.C."/>
            <person name="Kuske C."/>
            <person name="Bruce D."/>
            <person name="Goodwin L."/>
            <person name="Ovchinikova G."/>
            <person name="Pati A."/>
            <person name="Mikhailova N."/>
            <person name="Chen A."/>
            <person name="Palaniappan K."/>
            <person name="Land M."/>
            <person name="Hauser L."/>
            <person name="Chang Y.J."/>
            <person name="Jeffries C.D."/>
            <person name="Chain P."/>
            <person name="Rohde M."/>
            <person name="Goker M."/>
            <person name="Bristow J."/>
            <person name="Eisen J.A."/>
            <person name="Markowitz V."/>
            <person name="Hugenholtz P."/>
            <person name="Kyrpides N.C."/>
            <person name="Klenk H.P."/>
            <person name="Lapidus A."/>
        </authorList>
    </citation>
    <scope>NUCLEOTIDE SEQUENCE [LARGE SCALE GENOMIC DNA]</scope>
    <source>
        <strain evidence="3">ATCC 27377 / DSM 6068 / ICPB 4128</strain>
    </source>
</reference>
<evidence type="ECO:0000256" key="1">
    <source>
        <dbReference type="SAM" id="MobiDB-lite"/>
    </source>
</evidence>
<proteinExistence type="predicted"/>
<feature type="compositionally biased region" description="Basic and acidic residues" evidence="1">
    <location>
        <begin position="41"/>
        <end position="50"/>
    </location>
</feature>
<gene>
    <name evidence="2" type="ordered locus">Psta_2953</name>
</gene>
<dbReference type="Proteomes" id="UP000001887">
    <property type="component" value="Chromosome"/>
</dbReference>
<feature type="region of interest" description="Disordered" evidence="1">
    <location>
        <begin position="28"/>
        <end position="67"/>
    </location>
</feature>
<dbReference type="STRING" id="530564.Psta_2953"/>
<keyword evidence="3" id="KW-1185">Reference proteome</keyword>
<sequence length="67" mass="7044" precursor="true">MKLFGRTTIVFLGVGLGTFARLAEQQFFPPQPVPVTAPAADDTKPRDKSPESAPPAEPAPAANQPSI</sequence>
<accession>D2R8S7</accession>
<organism evidence="2 3">
    <name type="scientific">Pirellula staleyi (strain ATCC 27377 / DSM 6068 / ICPB 4128)</name>
    <name type="common">Pirella staleyi</name>
    <dbReference type="NCBI Taxonomy" id="530564"/>
    <lineage>
        <taxon>Bacteria</taxon>
        <taxon>Pseudomonadati</taxon>
        <taxon>Planctomycetota</taxon>
        <taxon>Planctomycetia</taxon>
        <taxon>Pirellulales</taxon>
        <taxon>Pirellulaceae</taxon>
        <taxon>Pirellula</taxon>
    </lineage>
</organism>
<protein>
    <submittedName>
        <fullName evidence="2">Uncharacterized protein</fullName>
    </submittedName>
</protein>
<dbReference type="EMBL" id="CP001848">
    <property type="protein sequence ID" value="ADB17618.1"/>
    <property type="molecule type" value="Genomic_DNA"/>
</dbReference>
<evidence type="ECO:0000313" key="3">
    <source>
        <dbReference type="Proteomes" id="UP000001887"/>
    </source>
</evidence>
<dbReference type="HOGENOM" id="CLU_2808715_0_0_0"/>
<dbReference type="KEGG" id="psl:Psta_2953"/>